<evidence type="ECO:0000313" key="3">
    <source>
        <dbReference type="Proteomes" id="UP000078390"/>
    </source>
</evidence>
<evidence type="ECO:0000313" key="2">
    <source>
        <dbReference type="EMBL" id="OAQ21542.1"/>
    </source>
</evidence>
<dbReference type="STRING" id="999894.TDIS_0060"/>
<dbReference type="InterPro" id="IPR029060">
    <property type="entry name" value="PIN-like_dom_sf"/>
</dbReference>
<dbReference type="AlphaFoldDB" id="A0A179D7X0"/>
<organism evidence="2 3">
    <name type="scientific">Thermosulfurimonas dismutans</name>
    <dbReference type="NCBI Taxonomy" id="999894"/>
    <lineage>
        <taxon>Bacteria</taxon>
        <taxon>Pseudomonadati</taxon>
        <taxon>Thermodesulfobacteriota</taxon>
        <taxon>Thermodesulfobacteria</taxon>
        <taxon>Thermodesulfobacteriales</taxon>
        <taxon>Thermodesulfobacteriaceae</taxon>
        <taxon>Thermosulfurimonas</taxon>
    </lineage>
</organism>
<dbReference type="SUPFAM" id="SSF88723">
    <property type="entry name" value="PIN domain-like"/>
    <property type="match status" value="1"/>
</dbReference>
<dbReference type="PANTHER" id="PTHR34610:SF3">
    <property type="entry name" value="SSL7007 PROTEIN"/>
    <property type="match status" value="1"/>
</dbReference>
<dbReference type="Proteomes" id="UP000078390">
    <property type="component" value="Unassembled WGS sequence"/>
</dbReference>
<feature type="domain" description="PIN" evidence="1">
    <location>
        <begin position="2"/>
        <end position="101"/>
    </location>
</feature>
<dbReference type="NCBIfam" id="TIGR00305">
    <property type="entry name" value="putative toxin-antitoxin system toxin component, PIN family"/>
    <property type="match status" value="1"/>
</dbReference>
<comment type="caution">
    <text evidence="2">The sequence shown here is derived from an EMBL/GenBank/DDBJ whole genome shotgun (WGS) entry which is preliminary data.</text>
</comment>
<name>A0A179D7X0_9BACT</name>
<reference evidence="2 3" key="1">
    <citation type="submission" date="2016-04" db="EMBL/GenBank/DDBJ databases">
        <title>Genome analysis of Thermosulfurimonas dismutans, the first thermophilic sulfur-disproportionating bacterium of the phylum Thermodesulfobacteria.</title>
        <authorList>
            <person name="Mardanov A.V."/>
            <person name="Beletsky A.V."/>
            <person name="Kadnikov V.V."/>
            <person name="Slobodkin A.I."/>
            <person name="Ravin N.V."/>
        </authorList>
    </citation>
    <scope>NUCLEOTIDE SEQUENCE [LARGE SCALE GENOMIC DNA]</scope>
    <source>
        <strain evidence="2 3">S95</strain>
    </source>
</reference>
<protein>
    <recommendedName>
        <fullName evidence="1">PIN domain-containing protein</fullName>
    </recommendedName>
</protein>
<dbReference type="Pfam" id="PF13470">
    <property type="entry name" value="PIN_3"/>
    <property type="match status" value="1"/>
</dbReference>
<evidence type="ECO:0000259" key="1">
    <source>
        <dbReference type="Pfam" id="PF13470"/>
    </source>
</evidence>
<gene>
    <name evidence="2" type="ORF">TDIS_0060</name>
</gene>
<keyword evidence="3" id="KW-1185">Reference proteome</keyword>
<dbReference type="InterPro" id="IPR002850">
    <property type="entry name" value="PIN_toxin-like"/>
</dbReference>
<accession>A0A179D7X0</accession>
<sequence>MYLSAILFGGVCAELRDFARKGKIEVFVCEAILAEVAGVLRKKFGWSHYQISLLLAEIRSFTTVIFPLKRVEVIKEDPADNRVLECALEAGADYLVSGDKKHLLPLKEFQGVRILSPREFLKLLIQQEL</sequence>
<dbReference type="InterPro" id="IPR002716">
    <property type="entry name" value="PIN_dom"/>
</dbReference>
<dbReference type="PANTHER" id="PTHR34610">
    <property type="entry name" value="SSL7007 PROTEIN"/>
    <property type="match status" value="1"/>
</dbReference>
<dbReference type="PATRIC" id="fig|999894.6.peg.60"/>
<proteinExistence type="predicted"/>
<dbReference type="EMBL" id="LWLG01000001">
    <property type="protein sequence ID" value="OAQ21542.1"/>
    <property type="molecule type" value="Genomic_DNA"/>
</dbReference>